<keyword evidence="4 5" id="KW-0472">Membrane</keyword>
<dbReference type="Pfam" id="PF05105">
    <property type="entry name" value="Phage_holin_4_1"/>
    <property type="match status" value="1"/>
</dbReference>
<keyword evidence="2 5" id="KW-0812">Transmembrane</keyword>
<dbReference type="EMBL" id="JARUJP010000006">
    <property type="protein sequence ID" value="MDW8800852.1"/>
    <property type="molecule type" value="Genomic_DNA"/>
</dbReference>
<dbReference type="RefSeq" id="WP_318797478.1">
    <property type="nucleotide sequence ID" value="NZ_JARUJP010000006.1"/>
</dbReference>
<feature type="transmembrane region" description="Helical" evidence="5">
    <location>
        <begin position="67"/>
        <end position="90"/>
    </location>
</feature>
<sequence length="285" mass="32994">MFVINSVFQETFNSLLVLDKLKDLSTFQVSSLILLILIIVDTMLGLKVAIKYNRVGSRGFLKFVKKVVLYTTAIISVRLLEVGMLAFITTTLLSQLMLAFLIVSETISILENLTILGVPIPSNFISIIVSNLKIAGFDKVLEARRSNEKDIIEIDDIIKYQLPNFKEKNIRMLLDIKFRTWKLISEQIDKDISGNDSNKERLYYKVLSLIELGFREMEQEFENEKICKECVEKFFEIHQSKRNKLLKKVEEICYSEKSIEDKKDELIDSILVLLYETIVDAYKII</sequence>
<name>A0ABU4JRS0_9CLOT</name>
<keyword evidence="3 5" id="KW-1133">Transmembrane helix</keyword>
<organism evidence="6 7">
    <name type="scientific">Clostridium tanneri</name>
    <dbReference type="NCBI Taxonomy" id="3037988"/>
    <lineage>
        <taxon>Bacteria</taxon>
        <taxon>Bacillati</taxon>
        <taxon>Bacillota</taxon>
        <taxon>Clostridia</taxon>
        <taxon>Eubacteriales</taxon>
        <taxon>Clostridiaceae</taxon>
        <taxon>Clostridium</taxon>
    </lineage>
</organism>
<evidence type="ECO:0000313" key="6">
    <source>
        <dbReference type="EMBL" id="MDW8800852.1"/>
    </source>
</evidence>
<dbReference type="Proteomes" id="UP001281656">
    <property type="component" value="Unassembled WGS sequence"/>
</dbReference>
<evidence type="ECO:0000256" key="5">
    <source>
        <dbReference type="SAM" id="Phobius"/>
    </source>
</evidence>
<evidence type="ECO:0000256" key="2">
    <source>
        <dbReference type="ARBA" id="ARBA00022692"/>
    </source>
</evidence>
<protein>
    <submittedName>
        <fullName evidence="6">Phage holin family protein</fullName>
    </submittedName>
</protein>
<reference evidence="6 7" key="1">
    <citation type="submission" date="2023-04" db="EMBL/GenBank/DDBJ databases">
        <title>Clostridium tannerae sp. nov., isolated from the fecal material of an alpaca.</title>
        <authorList>
            <person name="Miller S."/>
            <person name="Hendry M."/>
            <person name="King J."/>
            <person name="Sankaranarayanan K."/>
            <person name="Lawson P.A."/>
        </authorList>
    </citation>
    <scope>NUCLEOTIDE SEQUENCE [LARGE SCALE GENOMIC DNA]</scope>
    <source>
        <strain evidence="6 7">A1-XYC3</strain>
    </source>
</reference>
<keyword evidence="7" id="KW-1185">Reference proteome</keyword>
<comment type="subcellular location">
    <subcellularLocation>
        <location evidence="1">Membrane</location>
        <topology evidence="1">Multi-pass membrane protein</topology>
    </subcellularLocation>
</comment>
<dbReference type="InterPro" id="IPR006480">
    <property type="entry name" value="Phage_holin_4_1"/>
</dbReference>
<proteinExistence type="predicted"/>
<evidence type="ECO:0000313" key="7">
    <source>
        <dbReference type="Proteomes" id="UP001281656"/>
    </source>
</evidence>
<gene>
    <name evidence="6" type="ORF">P8V03_06755</name>
</gene>
<evidence type="ECO:0000256" key="4">
    <source>
        <dbReference type="ARBA" id="ARBA00023136"/>
    </source>
</evidence>
<evidence type="ECO:0000256" key="1">
    <source>
        <dbReference type="ARBA" id="ARBA00004141"/>
    </source>
</evidence>
<comment type="caution">
    <text evidence="6">The sequence shown here is derived from an EMBL/GenBank/DDBJ whole genome shotgun (WGS) entry which is preliminary data.</text>
</comment>
<evidence type="ECO:0000256" key="3">
    <source>
        <dbReference type="ARBA" id="ARBA00022989"/>
    </source>
</evidence>
<feature type="transmembrane region" description="Helical" evidence="5">
    <location>
        <begin position="27"/>
        <end position="46"/>
    </location>
</feature>
<accession>A0ABU4JRS0</accession>